<dbReference type="OrthoDB" id="7364736at2"/>
<organism evidence="3 4">
    <name type="scientific">Paramagnetospirillum kuznetsovii</name>
    <dbReference type="NCBI Taxonomy" id="2053833"/>
    <lineage>
        <taxon>Bacteria</taxon>
        <taxon>Pseudomonadati</taxon>
        <taxon>Pseudomonadota</taxon>
        <taxon>Alphaproteobacteria</taxon>
        <taxon>Rhodospirillales</taxon>
        <taxon>Magnetospirillaceae</taxon>
        <taxon>Paramagnetospirillum</taxon>
    </lineage>
</organism>
<dbReference type="Pfam" id="PF02518">
    <property type="entry name" value="HATPase_c"/>
    <property type="match status" value="1"/>
</dbReference>
<evidence type="ECO:0000313" key="3">
    <source>
        <dbReference type="EMBL" id="RAU23203.1"/>
    </source>
</evidence>
<proteinExistence type="predicted"/>
<protein>
    <recommendedName>
        <fullName evidence="2">Histidine kinase/HSP90-like ATPase domain-containing protein</fullName>
    </recommendedName>
</protein>
<keyword evidence="4" id="KW-1185">Reference proteome</keyword>
<reference evidence="3 4" key="1">
    <citation type="submission" date="2017-11" db="EMBL/GenBank/DDBJ databases">
        <title>Draft genome sequence of magnetotactic bacterium Magnetospirillum kuznetsovii LBB-42.</title>
        <authorList>
            <person name="Grouzdev D.S."/>
            <person name="Rysina M.S."/>
            <person name="Baslerov R.V."/>
            <person name="Koziaeva V."/>
        </authorList>
    </citation>
    <scope>NUCLEOTIDE SEQUENCE [LARGE SCALE GENOMIC DNA]</scope>
    <source>
        <strain evidence="3 4">LBB-42</strain>
    </source>
</reference>
<evidence type="ECO:0000313" key="4">
    <source>
        <dbReference type="Proteomes" id="UP000251075"/>
    </source>
</evidence>
<feature type="region of interest" description="Disordered" evidence="1">
    <location>
        <begin position="131"/>
        <end position="163"/>
    </location>
</feature>
<evidence type="ECO:0000259" key="2">
    <source>
        <dbReference type="Pfam" id="PF02518"/>
    </source>
</evidence>
<dbReference type="AlphaFoldDB" id="A0A364P1L4"/>
<dbReference type="SUPFAM" id="SSF55874">
    <property type="entry name" value="ATPase domain of HSP90 chaperone/DNA topoisomerase II/histidine kinase"/>
    <property type="match status" value="1"/>
</dbReference>
<dbReference type="InterPro" id="IPR003594">
    <property type="entry name" value="HATPase_dom"/>
</dbReference>
<dbReference type="Gene3D" id="3.30.565.10">
    <property type="entry name" value="Histidine kinase-like ATPase, C-terminal domain"/>
    <property type="match status" value="1"/>
</dbReference>
<gene>
    <name evidence="3" type="ORF">CU669_03320</name>
</gene>
<feature type="domain" description="Histidine kinase/HSP90-like ATPase" evidence="2">
    <location>
        <begin position="102"/>
        <end position="135"/>
    </location>
</feature>
<dbReference type="InterPro" id="IPR036890">
    <property type="entry name" value="HATPase_C_sf"/>
</dbReference>
<feature type="compositionally biased region" description="Polar residues" evidence="1">
    <location>
        <begin position="131"/>
        <end position="145"/>
    </location>
</feature>
<evidence type="ECO:0000256" key="1">
    <source>
        <dbReference type="SAM" id="MobiDB-lite"/>
    </source>
</evidence>
<comment type="caution">
    <text evidence="3">The sequence shown here is derived from an EMBL/GenBank/DDBJ whole genome shotgun (WGS) entry which is preliminary data.</text>
</comment>
<accession>A0A364P1L4</accession>
<sequence length="189" mass="20829">MSRTGVDTTFRVKISSMALDICHGLTSLLVMNLFDTNAVMHFPWLLLGPAVFLMMRHGSGIVVLSALCVGGGELLQGVALDESIGSGIRCAVALSTGGWVYRRTGIGLAICKKIIERHFGRIWLESAQDKGTTSSLPCRTATSLHQPPPRQDRDFPNHRARRFSGDRPRLLNYRFTRIGKHFIPAVSLI</sequence>
<dbReference type="Proteomes" id="UP000251075">
    <property type="component" value="Unassembled WGS sequence"/>
</dbReference>
<name>A0A364P1L4_9PROT</name>
<dbReference type="EMBL" id="PGTO01000002">
    <property type="protein sequence ID" value="RAU23203.1"/>
    <property type="molecule type" value="Genomic_DNA"/>
</dbReference>
<feature type="compositionally biased region" description="Basic and acidic residues" evidence="1">
    <location>
        <begin position="150"/>
        <end position="163"/>
    </location>
</feature>